<organism evidence="1 2">
    <name type="scientific">Leucothrix pacifica</name>
    <dbReference type="NCBI Taxonomy" id="1247513"/>
    <lineage>
        <taxon>Bacteria</taxon>
        <taxon>Pseudomonadati</taxon>
        <taxon>Pseudomonadota</taxon>
        <taxon>Gammaproteobacteria</taxon>
        <taxon>Thiotrichales</taxon>
        <taxon>Thiotrichaceae</taxon>
        <taxon>Leucothrix</taxon>
    </lineage>
</organism>
<evidence type="ECO:0000313" key="1">
    <source>
        <dbReference type="EMBL" id="PWQ98605.1"/>
    </source>
</evidence>
<dbReference type="EMBL" id="QGKM01000015">
    <property type="protein sequence ID" value="PWQ98605.1"/>
    <property type="molecule type" value="Genomic_DNA"/>
</dbReference>
<dbReference type="PANTHER" id="PTHR37805:SF1">
    <property type="entry name" value="CYTOPLASMIC PROTEIN"/>
    <property type="match status" value="1"/>
</dbReference>
<proteinExistence type="predicted"/>
<dbReference type="PANTHER" id="PTHR37805">
    <property type="entry name" value="CYTOPLASMIC PROTEIN-RELATED"/>
    <property type="match status" value="1"/>
</dbReference>
<reference evidence="1 2" key="1">
    <citation type="submission" date="2018-05" db="EMBL/GenBank/DDBJ databases">
        <title>Leucothrix arctica sp. nov., isolated from Arctic seawater.</title>
        <authorList>
            <person name="Choi A."/>
            <person name="Baek K."/>
        </authorList>
    </citation>
    <scope>NUCLEOTIDE SEQUENCE [LARGE SCALE GENOMIC DNA]</scope>
    <source>
        <strain evidence="1 2">JCM 18388</strain>
    </source>
</reference>
<dbReference type="OrthoDB" id="9788465at2"/>
<dbReference type="AlphaFoldDB" id="A0A317CJ63"/>
<protein>
    <submittedName>
        <fullName evidence="1">DUF1456 domain-containing protein</fullName>
    </submittedName>
</protein>
<name>A0A317CJ63_9GAMM</name>
<keyword evidence="2" id="KW-1185">Reference proteome</keyword>
<dbReference type="Pfam" id="PF07308">
    <property type="entry name" value="DUF1456"/>
    <property type="match status" value="2"/>
</dbReference>
<comment type="caution">
    <text evidence="1">The sequence shown here is derived from an EMBL/GenBank/DDBJ whole genome shotgun (WGS) entry which is preliminary data.</text>
</comment>
<evidence type="ECO:0000313" key="2">
    <source>
        <dbReference type="Proteomes" id="UP000245539"/>
    </source>
</evidence>
<sequence length="158" mass="18415">MQNNEAFRRIRYALELDDTSTVKIFEAGQYDCSVEDISKFSKKDPDKADYELPDTVFAHFLNGLIVYRRGGESAGVAPDEHIDNNKILKKLRIALELYEDEMLAIFDFGDIKLSRHKLSALFRANGHKHFRECNDHTLRQFLKGLVIYHQRQQQPQDL</sequence>
<dbReference type="Proteomes" id="UP000245539">
    <property type="component" value="Unassembled WGS sequence"/>
</dbReference>
<gene>
    <name evidence="1" type="ORF">DKW60_07650</name>
</gene>
<dbReference type="InterPro" id="IPR009921">
    <property type="entry name" value="YehS-like"/>
</dbReference>
<accession>A0A317CJ63</accession>
<dbReference type="RefSeq" id="WP_109837071.1">
    <property type="nucleotide sequence ID" value="NZ_QGKM01000015.1"/>
</dbReference>